<dbReference type="InterPro" id="IPR057162">
    <property type="entry name" value="DUF7840"/>
</dbReference>
<sequence length="637" mass="73190">MLIRSFSFLFILLLTVLCSVVTHATPADQVSALQDKAVELQLWHSREWINLLHYYPDRMVESGYLSQVDDERFFNAVDGVNDPQAEMLATLAAFYRIDVMGNNHPLCRFPARLRWLSEHITINKKTLPNVVCSDYDEWRKVVQARQVTLIFPTYHLNSPSSMFGHTLLRLDRSADENESKWLSFAVNFGANIRATDNSLLYAVKGLTGGYPGIFIVTPYYNKIREYNRIEKRDIWEYQLNLTPVEVNRIVVHLWELKEINFDYYFFDENCSYRLLELLEVARPGLELTNDFDLTAIPIDTIKAIEAADLIKNARFRPSQATELKLLLAQFSISELDLFEQLVNDIDTVKTSKFVELLSEKQQKIIDAAYRYQRHQQVSKVRDNALAKRSHALLALLNQYSADDTPLPIIVPIQPEKGHHSRRISIGIGERNDQVYQEVSMKLGFHSLEDNNDGFLRGAHINMANLQLHISSETQKLKLQRLDVIDIFSLTPRSRFFKPMSWRVYAGLERQMTDGVDRLASHVTAGAGVSYKLFDAALFYALGTGRIEFNRGFSDKYLIPAAGLGVASGILWHFSSMTTRLELAGEKFSNGNFRSRLLLRHNISLARNHALHLSVNGENYNSSADRFFDITLSYRYYF</sequence>
<gene>
    <name evidence="4" type="ORF">MNBD_GAMMA16-1974</name>
</gene>
<dbReference type="AlphaFoldDB" id="A0A3B0ZMZ0"/>
<reference evidence="4" key="1">
    <citation type="submission" date="2018-06" db="EMBL/GenBank/DDBJ databases">
        <authorList>
            <person name="Zhirakovskaya E."/>
        </authorList>
    </citation>
    <scope>NUCLEOTIDE SEQUENCE</scope>
</reference>
<feature type="domain" description="Lnb N-terminal periplasmic" evidence="1">
    <location>
        <begin position="135"/>
        <end position="305"/>
    </location>
</feature>
<protein>
    <submittedName>
        <fullName evidence="4">Putative outermembrane protein</fullName>
    </submittedName>
</protein>
<dbReference type="Pfam" id="PF13387">
    <property type="entry name" value="Lnb_N"/>
    <property type="match status" value="1"/>
</dbReference>
<evidence type="ECO:0000259" key="2">
    <source>
        <dbReference type="Pfam" id="PF25222"/>
    </source>
</evidence>
<evidence type="ECO:0000259" key="3">
    <source>
        <dbReference type="Pfam" id="PF25225"/>
    </source>
</evidence>
<dbReference type="EMBL" id="UOFO01000125">
    <property type="protein sequence ID" value="VAW87499.1"/>
    <property type="molecule type" value="Genomic_DNA"/>
</dbReference>
<evidence type="ECO:0000313" key="4">
    <source>
        <dbReference type="EMBL" id="VAW87499.1"/>
    </source>
</evidence>
<feature type="domain" description="DUF7843" evidence="3">
    <location>
        <begin position="41"/>
        <end position="119"/>
    </location>
</feature>
<evidence type="ECO:0000259" key="1">
    <source>
        <dbReference type="Pfam" id="PF13387"/>
    </source>
</evidence>
<organism evidence="4">
    <name type="scientific">hydrothermal vent metagenome</name>
    <dbReference type="NCBI Taxonomy" id="652676"/>
    <lineage>
        <taxon>unclassified sequences</taxon>
        <taxon>metagenomes</taxon>
        <taxon>ecological metagenomes</taxon>
    </lineage>
</organism>
<dbReference type="InterPro" id="IPR025178">
    <property type="entry name" value="Lnb_N"/>
</dbReference>
<dbReference type="Pfam" id="PF25225">
    <property type="entry name" value="DUF7843"/>
    <property type="match status" value="1"/>
</dbReference>
<name>A0A3B0ZMZ0_9ZZZZ</name>
<accession>A0A3B0ZMZ0</accession>
<dbReference type="Pfam" id="PF25222">
    <property type="entry name" value="DUF7840"/>
    <property type="match status" value="1"/>
</dbReference>
<proteinExistence type="predicted"/>
<dbReference type="InterPro" id="IPR057165">
    <property type="entry name" value="DUF7843"/>
</dbReference>
<feature type="domain" description="DUF7840" evidence="2">
    <location>
        <begin position="412"/>
        <end position="636"/>
    </location>
</feature>